<dbReference type="PANTHER" id="PTHR30126:SF40">
    <property type="entry name" value="HTH-TYPE TRANSCRIPTIONAL REGULATOR GLTR"/>
    <property type="match status" value="1"/>
</dbReference>
<keyword evidence="3" id="KW-0238">DNA-binding</keyword>
<dbReference type="PROSITE" id="PS50931">
    <property type="entry name" value="HTH_LYSR"/>
    <property type="match status" value="1"/>
</dbReference>
<name>A0AAP8D3Z9_RALSL</name>
<dbReference type="SUPFAM" id="SSF53850">
    <property type="entry name" value="Periplasmic binding protein-like II"/>
    <property type="match status" value="1"/>
</dbReference>
<dbReference type="GO" id="GO:0003700">
    <property type="term" value="F:DNA-binding transcription factor activity"/>
    <property type="evidence" value="ECO:0007669"/>
    <property type="project" value="InterPro"/>
</dbReference>
<dbReference type="RefSeq" id="WP_003270986.1">
    <property type="nucleotide sequence ID" value="NZ_NCTK01000001.1"/>
</dbReference>
<dbReference type="PRINTS" id="PR00039">
    <property type="entry name" value="HTHLYSR"/>
</dbReference>
<dbReference type="Pfam" id="PF00126">
    <property type="entry name" value="HTH_1"/>
    <property type="match status" value="1"/>
</dbReference>
<dbReference type="Proteomes" id="UP000216164">
    <property type="component" value="Unassembled WGS sequence"/>
</dbReference>
<feature type="domain" description="HTH lysR-type" evidence="5">
    <location>
        <begin position="1"/>
        <end position="61"/>
    </location>
</feature>
<dbReference type="InterPro" id="IPR036388">
    <property type="entry name" value="WH-like_DNA-bd_sf"/>
</dbReference>
<dbReference type="Gene3D" id="1.10.10.10">
    <property type="entry name" value="Winged helix-like DNA-binding domain superfamily/Winged helix DNA-binding domain"/>
    <property type="match status" value="1"/>
</dbReference>
<dbReference type="InterPro" id="IPR000847">
    <property type="entry name" value="LysR_HTH_N"/>
</dbReference>
<dbReference type="InterPro" id="IPR036390">
    <property type="entry name" value="WH_DNA-bd_sf"/>
</dbReference>
<dbReference type="GO" id="GO:0000976">
    <property type="term" value="F:transcription cis-regulatory region binding"/>
    <property type="evidence" value="ECO:0007669"/>
    <property type="project" value="TreeGrafter"/>
</dbReference>
<evidence type="ECO:0000259" key="5">
    <source>
        <dbReference type="PROSITE" id="PS50931"/>
    </source>
</evidence>
<evidence type="ECO:0000256" key="4">
    <source>
        <dbReference type="ARBA" id="ARBA00023163"/>
    </source>
</evidence>
<dbReference type="CDD" id="cd05466">
    <property type="entry name" value="PBP2_LTTR_substrate"/>
    <property type="match status" value="1"/>
</dbReference>
<dbReference type="InterPro" id="IPR005119">
    <property type="entry name" value="LysR_subst-bd"/>
</dbReference>
<organism evidence="6 7">
    <name type="scientific">Ralstonia solanacearum K60</name>
    <dbReference type="NCBI Taxonomy" id="1091042"/>
    <lineage>
        <taxon>Bacteria</taxon>
        <taxon>Pseudomonadati</taxon>
        <taxon>Pseudomonadota</taxon>
        <taxon>Betaproteobacteria</taxon>
        <taxon>Burkholderiales</taxon>
        <taxon>Burkholderiaceae</taxon>
        <taxon>Ralstonia</taxon>
        <taxon>Ralstonia solanacearum species complex</taxon>
    </lineage>
</organism>
<dbReference type="FunFam" id="1.10.10.10:FF:000001">
    <property type="entry name" value="LysR family transcriptional regulator"/>
    <property type="match status" value="1"/>
</dbReference>
<dbReference type="PANTHER" id="PTHR30126">
    <property type="entry name" value="HTH-TYPE TRANSCRIPTIONAL REGULATOR"/>
    <property type="match status" value="1"/>
</dbReference>
<evidence type="ECO:0000313" key="6">
    <source>
        <dbReference type="EMBL" id="OYQ13161.1"/>
    </source>
</evidence>
<evidence type="ECO:0000313" key="7">
    <source>
        <dbReference type="Proteomes" id="UP000216164"/>
    </source>
</evidence>
<keyword evidence="4" id="KW-0804">Transcription</keyword>
<comment type="similarity">
    <text evidence="1">Belongs to the LysR transcriptional regulatory family.</text>
</comment>
<evidence type="ECO:0000256" key="1">
    <source>
        <dbReference type="ARBA" id="ARBA00009437"/>
    </source>
</evidence>
<evidence type="ECO:0000256" key="2">
    <source>
        <dbReference type="ARBA" id="ARBA00023015"/>
    </source>
</evidence>
<accession>A0AAP8D3Z9</accession>
<proteinExistence type="inferred from homology"/>
<dbReference type="Gene3D" id="3.40.190.10">
    <property type="entry name" value="Periplasmic binding protein-like II"/>
    <property type="match status" value="2"/>
</dbReference>
<sequence>MSHSPLRYLHSFLTVANEGSFVRAADRLAVSQPALSYQMRQLEQWLGVPLFERAGRKLVLTRAGASVRAWCRDAFAGLDELRAALHSGETERVSLKLASGAGFGRYVLMPALLDPAPESDAPLLDDVRLELAFGSDDEVFAHVESGRADLGFVYTPRTSRLFQHHAVYTEEFVLACGAQALRERGAAPRTLADCAALPFVTYDESDAVYGLWFQALFRRMPETTVSAHHVSELEEVATLVAAGMGWSVLPLHAIRDAVASARLQVVRPVSARRCRNTVFAVRRTSSFPSEAQDRLLVRLAQLEAAAAKA</sequence>
<dbReference type="EMBL" id="NCTK01000001">
    <property type="protein sequence ID" value="OYQ13161.1"/>
    <property type="molecule type" value="Genomic_DNA"/>
</dbReference>
<protein>
    <submittedName>
        <fullName evidence="6">LysR family transcriptional regulator</fullName>
    </submittedName>
</protein>
<dbReference type="AlphaFoldDB" id="A0AAP8D3Z9"/>
<gene>
    <name evidence="6" type="ORF">B7R77_07810</name>
</gene>
<dbReference type="Pfam" id="PF03466">
    <property type="entry name" value="LysR_substrate"/>
    <property type="match status" value="1"/>
</dbReference>
<dbReference type="SUPFAM" id="SSF46785">
    <property type="entry name" value="Winged helix' DNA-binding domain"/>
    <property type="match status" value="1"/>
</dbReference>
<keyword evidence="2" id="KW-0805">Transcription regulation</keyword>
<reference evidence="6 7" key="1">
    <citation type="submission" date="2017-04" db="EMBL/GenBank/DDBJ databases">
        <title>Genome Announcement: Closed genomes of Ralstonia solanacearum strains K60, UW551, and UW700.</title>
        <authorList>
            <person name="Hayes M."/>
            <person name="Macintyre A.M."/>
            <person name="Allen C."/>
        </authorList>
    </citation>
    <scope>NUCLEOTIDE SEQUENCE [LARGE SCALE GENOMIC DNA]</scope>
    <source>
        <strain evidence="6 7">UW25</strain>
    </source>
</reference>
<dbReference type="GeneID" id="61362932"/>
<comment type="caution">
    <text evidence="6">The sequence shown here is derived from an EMBL/GenBank/DDBJ whole genome shotgun (WGS) entry which is preliminary data.</text>
</comment>
<evidence type="ECO:0000256" key="3">
    <source>
        <dbReference type="ARBA" id="ARBA00023125"/>
    </source>
</evidence>